<name>A0AAU8ILC0_9ACTN</name>
<protein>
    <submittedName>
        <fullName evidence="5">Acyl carrier protein</fullName>
    </submittedName>
</protein>
<dbReference type="SUPFAM" id="SSF47336">
    <property type="entry name" value="ACP-like"/>
    <property type="match status" value="1"/>
</dbReference>
<dbReference type="InterPro" id="IPR009081">
    <property type="entry name" value="PP-bd_ACP"/>
</dbReference>
<dbReference type="GO" id="GO:0031177">
    <property type="term" value="F:phosphopantetheine binding"/>
    <property type="evidence" value="ECO:0007669"/>
    <property type="project" value="InterPro"/>
</dbReference>
<dbReference type="GO" id="GO:0017000">
    <property type="term" value="P:antibiotic biosynthetic process"/>
    <property type="evidence" value="ECO:0007669"/>
    <property type="project" value="UniProtKB-ARBA"/>
</dbReference>
<dbReference type="Pfam" id="PF00550">
    <property type="entry name" value="PP-binding"/>
    <property type="match status" value="1"/>
</dbReference>
<reference evidence="5" key="1">
    <citation type="submission" date="2024-06" db="EMBL/GenBank/DDBJ databases">
        <title>Streptomyces sp. strain HUAS MG91 genome sequences.</title>
        <authorList>
            <person name="Mo P."/>
        </authorList>
    </citation>
    <scope>NUCLEOTIDE SEQUENCE</scope>
    <source>
        <strain evidence="5">HUAS MG91</strain>
    </source>
</reference>
<dbReference type="InterPro" id="IPR020806">
    <property type="entry name" value="PKS_PP-bd"/>
</dbReference>
<evidence type="ECO:0000256" key="2">
    <source>
        <dbReference type="ARBA" id="ARBA00022553"/>
    </source>
</evidence>
<accession>A0AAU8ILC0</accession>
<evidence type="ECO:0000313" key="5">
    <source>
        <dbReference type="EMBL" id="XCJ68900.1"/>
    </source>
</evidence>
<organism evidence="5">
    <name type="scientific">Streptomyces tabacisoli</name>
    <dbReference type="NCBI Taxonomy" id="3156398"/>
    <lineage>
        <taxon>Bacteria</taxon>
        <taxon>Bacillati</taxon>
        <taxon>Actinomycetota</taxon>
        <taxon>Actinomycetes</taxon>
        <taxon>Kitasatosporales</taxon>
        <taxon>Streptomycetaceae</taxon>
        <taxon>Streptomyces</taxon>
    </lineage>
</organism>
<proteinExistence type="predicted"/>
<dbReference type="EMBL" id="CP159534">
    <property type="protein sequence ID" value="XCJ68900.1"/>
    <property type="molecule type" value="Genomic_DNA"/>
</dbReference>
<dbReference type="RefSeq" id="WP_353940582.1">
    <property type="nucleotide sequence ID" value="NZ_CP159534.1"/>
</dbReference>
<gene>
    <name evidence="5" type="ORF">ABII15_02495</name>
</gene>
<dbReference type="KEGG" id="stac:ABII15_02495"/>
<feature type="region of interest" description="Disordered" evidence="3">
    <location>
        <begin position="14"/>
        <end position="40"/>
    </location>
</feature>
<evidence type="ECO:0000256" key="1">
    <source>
        <dbReference type="ARBA" id="ARBA00022450"/>
    </source>
</evidence>
<evidence type="ECO:0000256" key="3">
    <source>
        <dbReference type="SAM" id="MobiDB-lite"/>
    </source>
</evidence>
<keyword evidence="2" id="KW-0597">Phosphoprotein</keyword>
<dbReference type="SMART" id="SM00823">
    <property type="entry name" value="PKS_PP"/>
    <property type="match status" value="1"/>
</dbReference>
<dbReference type="InterPro" id="IPR036736">
    <property type="entry name" value="ACP-like_sf"/>
</dbReference>
<evidence type="ECO:0000259" key="4">
    <source>
        <dbReference type="PROSITE" id="PS50075"/>
    </source>
</evidence>
<dbReference type="AlphaFoldDB" id="A0AAU8ILC0"/>
<keyword evidence="1" id="KW-0596">Phosphopantetheine</keyword>
<dbReference type="PROSITE" id="PS50075">
    <property type="entry name" value="CARRIER"/>
    <property type="match status" value="1"/>
</dbReference>
<feature type="domain" description="Carrier" evidence="4">
    <location>
        <begin position="42"/>
        <end position="119"/>
    </location>
</feature>
<dbReference type="Gene3D" id="1.10.1200.10">
    <property type="entry name" value="ACP-like"/>
    <property type="match status" value="1"/>
</dbReference>
<sequence length="137" mass="15031">MTVDQAVLDWFSLSPSQTRPQEPELRLPPAAPPSSWPAHPAERERLLEDLVRQEIGHVLDCPPTAVDRHQTLTDLGVGSMIGLELQRRLAAALAVEPELTFILRAPDTGTLARYLDRLLAPSKAGTEQRDIADPAAK</sequence>